<evidence type="ECO:0000313" key="23">
    <source>
        <dbReference type="Proteomes" id="UP001460270"/>
    </source>
</evidence>
<keyword evidence="5" id="KW-1003">Cell membrane</keyword>
<dbReference type="Gene3D" id="1.10.287.70">
    <property type="match status" value="1"/>
</dbReference>
<organism evidence="22 23">
    <name type="scientific">Mugilogobius chulae</name>
    <name type="common">yellowstripe goby</name>
    <dbReference type="NCBI Taxonomy" id="88201"/>
    <lineage>
        <taxon>Eukaryota</taxon>
        <taxon>Metazoa</taxon>
        <taxon>Chordata</taxon>
        <taxon>Craniata</taxon>
        <taxon>Vertebrata</taxon>
        <taxon>Euteleostomi</taxon>
        <taxon>Actinopterygii</taxon>
        <taxon>Neopterygii</taxon>
        <taxon>Teleostei</taxon>
        <taxon>Neoteleostei</taxon>
        <taxon>Acanthomorphata</taxon>
        <taxon>Gobiaria</taxon>
        <taxon>Gobiiformes</taxon>
        <taxon>Gobioidei</taxon>
        <taxon>Gobiidae</taxon>
        <taxon>Gobionellinae</taxon>
        <taxon>Mugilogobius</taxon>
    </lineage>
</organism>
<evidence type="ECO:0000256" key="2">
    <source>
        <dbReference type="ARBA" id="ARBA00006305"/>
    </source>
</evidence>
<dbReference type="PANTHER" id="PTHR45689:SF4">
    <property type="entry name" value="POTASSIUM_SODIUM HYPERPOLARIZATION-ACTIVATED CYCLIC NUCLEOTIDE-GATED CHANNEL 4"/>
    <property type="match status" value="1"/>
</dbReference>
<keyword evidence="6" id="KW-0116">cAMP-binding</keyword>
<dbReference type="GO" id="GO:0098855">
    <property type="term" value="C:HCN channel complex"/>
    <property type="evidence" value="ECO:0007669"/>
    <property type="project" value="TreeGrafter"/>
</dbReference>
<keyword evidence="17" id="KW-0407">Ion channel</keyword>
<evidence type="ECO:0000256" key="6">
    <source>
        <dbReference type="ARBA" id="ARBA00022566"/>
    </source>
</evidence>
<evidence type="ECO:0000256" key="13">
    <source>
        <dbReference type="ARBA" id="ARBA00023136"/>
    </source>
</evidence>
<keyword evidence="4" id="KW-0894">Sodium channel</keyword>
<evidence type="ECO:0000256" key="10">
    <source>
        <dbReference type="ARBA" id="ARBA00022989"/>
    </source>
</evidence>
<comment type="similarity">
    <text evidence="2">Belongs to the potassium channel HCN family.</text>
</comment>
<dbReference type="InterPro" id="IPR005821">
    <property type="entry name" value="Ion_trans_dom"/>
</dbReference>
<keyword evidence="23" id="KW-1185">Reference proteome</keyword>
<keyword evidence="14" id="KW-0114">cAMP</keyword>
<keyword evidence="15" id="KW-0739">Sodium transport</keyword>
<gene>
    <name evidence="22" type="ORF">WMY93_023012</name>
</gene>
<feature type="transmembrane region" description="Helical" evidence="20">
    <location>
        <begin position="283"/>
        <end position="304"/>
    </location>
</feature>
<dbReference type="Pfam" id="PF00520">
    <property type="entry name" value="Ion_trans"/>
    <property type="match status" value="1"/>
</dbReference>
<dbReference type="SUPFAM" id="SSF51206">
    <property type="entry name" value="cAMP-binding domain-like"/>
    <property type="match status" value="1"/>
</dbReference>
<evidence type="ECO:0000313" key="22">
    <source>
        <dbReference type="EMBL" id="KAK7891049.1"/>
    </source>
</evidence>
<dbReference type="EMBL" id="JBBPFD010000017">
    <property type="protein sequence ID" value="KAK7891049.1"/>
    <property type="molecule type" value="Genomic_DNA"/>
</dbReference>
<evidence type="ECO:0000256" key="1">
    <source>
        <dbReference type="ARBA" id="ARBA00004651"/>
    </source>
</evidence>
<feature type="transmembrane region" description="Helical" evidence="20">
    <location>
        <begin position="252"/>
        <end position="271"/>
    </location>
</feature>
<evidence type="ECO:0000256" key="7">
    <source>
        <dbReference type="ARBA" id="ARBA00022692"/>
    </source>
</evidence>
<keyword evidence="7 20" id="KW-0812">Transmembrane</keyword>
<dbReference type="GO" id="GO:0003254">
    <property type="term" value="P:regulation of membrane depolarization"/>
    <property type="evidence" value="ECO:0007669"/>
    <property type="project" value="TreeGrafter"/>
</dbReference>
<dbReference type="AlphaFoldDB" id="A0AAW0N9X6"/>
<keyword evidence="13 20" id="KW-0472">Membrane</keyword>
<evidence type="ECO:0000256" key="15">
    <source>
        <dbReference type="ARBA" id="ARBA00023201"/>
    </source>
</evidence>
<keyword evidence="16" id="KW-1071">Ligand-gated ion channel</keyword>
<evidence type="ECO:0000256" key="14">
    <source>
        <dbReference type="ARBA" id="ARBA00023149"/>
    </source>
</evidence>
<dbReference type="InterPro" id="IPR051413">
    <property type="entry name" value="K/Na_HCN_channel"/>
</dbReference>
<feature type="transmembrane region" description="Helical" evidence="20">
    <location>
        <begin position="50"/>
        <end position="74"/>
    </location>
</feature>
<dbReference type="CDD" id="cd00038">
    <property type="entry name" value="CAP_ED"/>
    <property type="match status" value="1"/>
</dbReference>
<keyword evidence="12" id="KW-0406">Ion transport</keyword>
<comment type="catalytic activity">
    <reaction evidence="19">
        <text>Na(+)(in) = Na(+)(out)</text>
        <dbReference type="Rhea" id="RHEA:34963"/>
        <dbReference type="ChEBI" id="CHEBI:29101"/>
    </reaction>
</comment>
<dbReference type="InterPro" id="IPR000595">
    <property type="entry name" value="cNMP-bd_dom"/>
</dbReference>
<feature type="transmembrane region" description="Helical" evidence="20">
    <location>
        <begin position="80"/>
        <end position="99"/>
    </location>
</feature>
<keyword evidence="3" id="KW-0813">Transport</keyword>
<evidence type="ECO:0000256" key="9">
    <source>
        <dbReference type="ARBA" id="ARBA00022826"/>
    </source>
</evidence>
<keyword evidence="9" id="KW-0633">Potassium transport</keyword>
<dbReference type="FunFam" id="1.10.287.630:FF:000002">
    <property type="entry name" value="Potassium/sodium hyperpolarization-activated cyclic nucleotide-gated channel 4"/>
    <property type="match status" value="1"/>
</dbReference>
<dbReference type="GO" id="GO:0030425">
    <property type="term" value="C:dendrite"/>
    <property type="evidence" value="ECO:0007669"/>
    <property type="project" value="TreeGrafter"/>
</dbReference>
<feature type="transmembrane region" description="Helical" evidence="20">
    <location>
        <begin position="198"/>
        <end position="218"/>
    </location>
</feature>
<dbReference type="PANTHER" id="PTHR45689">
    <property type="entry name" value="I[[H]] CHANNEL, ISOFORM E"/>
    <property type="match status" value="1"/>
</dbReference>
<evidence type="ECO:0000256" key="18">
    <source>
        <dbReference type="ARBA" id="ARBA00034430"/>
    </source>
</evidence>
<keyword evidence="10 20" id="KW-1133">Transmembrane helix</keyword>
<keyword evidence="11" id="KW-0915">Sodium</keyword>
<evidence type="ECO:0000256" key="8">
    <source>
        <dbReference type="ARBA" id="ARBA00022741"/>
    </source>
</evidence>
<dbReference type="Gene3D" id="1.10.287.630">
    <property type="entry name" value="Helix hairpin bin"/>
    <property type="match status" value="1"/>
</dbReference>
<dbReference type="PRINTS" id="PR01463">
    <property type="entry name" value="EAGCHANLFMLY"/>
</dbReference>
<dbReference type="GO" id="GO:0005249">
    <property type="term" value="F:voltage-gated potassium channel activity"/>
    <property type="evidence" value="ECO:0007669"/>
    <property type="project" value="InterPro"/>
</dbReference>
<comment type="catalytic activity">
    <reaction evidence="18">
        <text>K(+)(in) = K(+)(out)</text>
        <dbReference type="Rhea" id="RHEA:29463"/>
        <dbReference type="ChEBI" id="CHEBI:29103"/>
    </reaction>
</comment>
<dbReference type="Pfam" id="PF08412">
    <property type="entry name" value="Ion_trans_N"/>
    <property type="match status" value="1"/>
</dbReference>
<dbReference type="InterPro" id="IPR018490">
    <property type="entry name" value="cNMP-bd_dom_sf"/>
</dbReference>
<evidence type="ECO:0000256" key="20">
    <source>
        <dbReference type="SAM" id="Phobius"/>
    </source>
</evidence>
<dbReference type="GO" id="GO:0005272">
    <property type="term" value="F:sodium channel activity"/>
    <property type="evidence" value="ECO:0007669"/>
    <property type="project" value="UniProtKB-KW"/>
</dbReference>
<evidence type="ECO:0000256" key="19">
    <source>
        <dbReference type="ARBA" id="ARBA00036239"/>
    </source>
</evidence>
<evidence type="ECO:0000256" key="4">
    <source>
        <dbReference type="ARBA" id="ARBA00022461"/>
    </source>
</evidence>
<accession>A0AAW0N9X6</accession>
<keyword evidence="8" id="KW-0547">Nucleotide-binding</keyword>
<evidence type="ECO:0000256" key="16">
    <source>
        <dbReference type="ARBA" id="ARBA00023286"/>
    </source>
</evidence>
<feature type="domain" description="Cyclic nucleotide-binding" evidence="21">
    <location>
        <begin position="382"/>
        <end position="426"/>
    </location>
</feature>
<dbReference type="SUPFAM" id="SSF81324">
    <property type="entry name" value="Voltage-gated potassium channels"/>
    <property type="match status" value="1"/>
</dbReference>
<evidence type="ECO:0000259" key="21">
    <source>
        <dbReference type="PROSITE" id="PS50042"/>
    </source>
</evidence>
<dbReference type="InterPro" id="IPR014710">
    <property type="entry name" value="RmlC-like_jellyroll"/>
</dbReference>
<evidence type="ECO:0000256" key="12">
    <source>
        <dbReference type="ARBA" id="ARBA00023065"/>
    </source>
</evidence>
<dbReference type="InterPro" id="IPR003938">
    <property type="entry name" value="K_chnl_volt-dep_EAG/ELK/ERG"/>
</dbReference>
<proteinExistence type="inferred from homology"/>
<dbReference type="PROSITE" id="PS50042">
    <property type="entry name" value="CNMP_BINDING_3"/>
    <property type="match status" value="1"/>
</dbReference>
<name>A0AAW0N9X6_9GOBI</name>
<dbReference type="PROSITE" id="PS00888">
    <property type="entry name" value="CNMP_BINDING_1"/>
    <property type="match status" value="1"/>
</dbReference>
<comment type="caution">
    <text evidence="22">The sequence shown here is derived from an EMBL/GenBank/DDBJ whole genome shotgun (WGS) entry which is preliminary data.</text>
</comment>
<evidence type="ECO:0000256" key="3">
    <source>
        <dbReference type="ARBA" id="ARBA00022448"/>
    </source>
</evidence>
<dbReference type="GO" id="GO:0030424">
    <property type="term" value="C:axon"/>
    <property type="evidence" value="ECO:0007669"/>
    <property type="project" value="TreeGrafter"/>
</dbReference>
<evidence type="ECO:0000256" key="17">
    <source>
        <dbReference type="ARBA" id="ARBA00023303"/>
    </source>
</evidence>
<comment type="subcellular location">
    <subcellularLocation>
        <location evidence="1">Cell membrane</location>
        <topology evidence="1">Multi-pass membrane protein</topology>
    </subcellularLocation>
</comment>
<dbReference type="Proteomes" id="UP001460270">
    <property type="component" value="Unassembled WGS sequence"/>
</dbReference>
<keyword evidence="9" id="KW-0630">Potassium</keyword>
<dbReference type="FunFam" id="1.10.287.70:FF:000031">
    <property type="entry name" value="Potassium/sodium hyperpolarization-activated cyclic nucleotide-gated channel 1, putative"/>
    <property type="match status" value="1"/>
</dbReference>
<keyword evidence="9" id="KW-0631">Potassium channel</keyword>
<reference evidence="23" key="1">
    <citation type="submission" date="2024-04" db="EMBL/GenBank/DDBJ databases">
        <title>Salinicola lusitanus LLJ914,a marine bacterium isolated from the Okinawa Trough.</title>
        <authorList>
            <person name="Li J."/>
        </authorList>
    </citation>
    <scope>NUCLEOTIDE SEQUENCE [LARGE SCALE GENOMIC DNA]</scope>
</reference>
<dbReference type="InterPro" id="IPR013621">
    <property type="entry name" value="Ion_trans_N"/>
</dbReference>
<protein>
    <recommendedName>
        <fullName evidence="21">Cyclic nucleotide-binding domain-containing protein</fullName>
    </recommendedName>
</protein>
<dbReference type="InterPro" id="IPR018488">
    <property type="entry name" value="cNMP-bd_CS"/>
</dbReference>
<evidence type="ECO:0000256" key="5">
    <source>
        <dbReference type="ARBA" id="ARBA00022475"/>
    </source>
</evidence>
<dbReference type="Gene3D" id="2.60.120.10">
    <property type="entry name" value="Jelly Rolls"/>
    <property type="match status" value="2"/>
</dbReference>
<dbReference type="GO" id="GO:0030552">
    <property type="term" value="F:cAMP binding"/>
    <property type="evidence" value="ECO:0007669"/>
    <property type="project" value="UniProtKB-KW"/>
</dbReference>
<sequence>MHRQFGAMLQPGVNKFSLRMLGSERAVEHERERVKSAGFWIIHPYSDFRFYWDLTMLLLMVGNLIIIPVGITFFKDEHTPPWIVFNVVSDTFFLMDLVLNFRTGIVKEDNTEIILDPQQIKIKYLKTWFMVDFVSSIPVDYIFLIVETRIDSDFYKTARALRIVRFTKILSLLRLLRLSRLIRYIHQWEEVFHMTYDLASAMVRIMNLIGMMLLLCHWDGCLQFLVPMLQDFPADCWVTRNKMVNDTWGQQYSYALFKAMSHMLCIGYGLYPPIGMADVWLTILSMIVGATCFAMFVGHATALIQSLDSSRRQYQEKYKQVEQYMSFHKLPADMRQRIHDYYEHRYQGKMFDEESILEELNEPLREEIINFNCRKLVATMPLFANADPNFVTSMLTKLRFEVFQPGDYIIREGTIGKKMYFIQHGSNLPADSGQETASVRADNYCRLYSLSVDNFNEVLEEYPMMRRAFETVALDRLDRIGKRNSVLQHKVQHHQSSGTLNLQENEIIQRIVQHDRDMAQCTQLINTSAPQGLAPSPSPPSPNSVIWAPLVQAPLQAAAATTPLALALAHHSQLPPILFHHPLATAHP</sequence>
<evidence type="ECO:0000256" key="11">
    <source>
        <dbReference type="ARBA" id="ARBA00023053"/>
    </source>
</evidence>